<sequence>MDWTRSNSTGTSGETFAKQALTIVEAPLLAGRDILEPFAREEYYCKKVGEGSPPLLHIWRHPQAMVLGLRDRRLPGAPAAMERLRSEGWSVCVRPSGGAAVVLHPGVVNVSLILPHQPGELNIHRDFARMAGFISGAVQPWSGDAVAGEITGAFCPGDYDISIGGRKFCGIAQRRQLKAYILTAFVIVSGNGDEMAGLVRQFYEEASGGQQEGFPVVTGGTMASLQELAGVPSAEAFIASLKQTALREFGFDAADAASAAALATAATPEAEAAASASEQAAASGASPAGSTGVPAGFEMPGDQLEQLMAAMRSRYDS</sequence>
<dbReference type="InterPro" id="IPR045864">
    <property type="entry name" value="aa-tRNA-synth_II/BPL/LPL"/>
</dbReference>
<dbReference type="GO" id="GO:0140096">
    <property type="term" value="F:catalytic activity, acting on a protein"/>
    <property type="evidence" value="ECO:0007669"/>
    <property type="project" value="UniProtKB-ARBA"/>
</dbReference>
<reference evidence="3 4" key="1">
    <citation type="submission" date="2016-01" db="EMBL/GenBank/DDBJ databases">
        <title>Complete Genome Sequence of Paenibacillus yonginensis DCY84, a novel Plant Growth-Promoting Bacteria with Elicitation of Induced Systemic Resistance.</title>
        <authorList>
            <person name="Kim Y.J."/>
            <person name="Yang D.C."/>
            <person name="Sukweenadhi J."/>
        </authorList>
    </citation>
    <scope>NUCLEOTIDE SEQUENCE [LARGE SCALE GENOMIC DNA]</scope>
    <source>
        <strain evidence="3 4">DCY84</strain>
    </source>
</reference>
<dbReference type="AlphaFoldDB" id="A0A1B1N654"/>
<evidence type="ECO:0000259" key="2">
    <source>
        <dbReference type="PROSITE" id="PS51733"/>
    </source>
</evidence>
<dbReference type="PROSITE" id="PS51733">
    <property type="entry name" value="BPL_LPL_CATALYTIC"/>
    <property type="match status" value="1"/>
</dbReference>
<feature type="region of interest" description="Disordered" evidence="1">
    <location>
        <begin position="274"/>
        <end position="299"/>
    </location>
</feature>
<proteinExistence type="predicted"/>
<dbReference type="OrthoDB" id="2080934at2"/>
<dbReference type="Gene3D" id="3.30.930.10">
    <property type="entry name" value="Bira Bifunctional Protein, Domain 2"/>
    <property type="match status" value="1"/>
</dbReference>
<evidence type="ECO:0000313" key="4">
    <source>
        <dbReference type="Proteomes" id="UP000092573"/>
    </source>
</evidence>
<dbReference type="EMBL" id="CP014167">
    <property type="protein sequence ID" value="ANS76928.1"/>
    <property type="molecule type" value="Genomic_DNA"/>
</dbReference>
<dbReference type="PANTHER" id="PTHR43679:SF2">
    <property type="entry name" value="OCTANOYL-[GCVH]:PROTEIN N-OCTANOYLTRANSFERASE"/>
    <property type="match status" value="1"/>
</dbReference>
<dbReference type="GO" id="GO:0009249">
    <property type="term" value="P:protein lipoylation"/>
    <property type="evidence" value="ECO:0007669"/>
    <property type="project" value="UniProtKB-ARBA"/>
</dbReference>
<dbReference type="STRING" id="1462996.AWM70_22030"/>
<dbReference type="RefSeq" id="WP_068700046.1">
    <property type="nucleotide sequence ID" value="NZ_CP014167.1"/>
</dbReference>
<dbReference type="PANTHER" id="PTHR43679">
    <property type="entry name" value="OCTANOYLTRANSFERASE LIPM-RELATED"/>
    <property type="match status" value="1"/>
</dbReference>
<accession>A0A1B1N654</accession>
<dbReference type="InterPro" id="IPR050664">
    <property type="entry name" value="Octanoyltrans_LipM/LipL"/>
</dbReference>
<feature type="compositionally biased region" description="Low complexity" evidence="1">
    <location>
        <begin position="274"/>
        <end position="295"/>
    </location>
</feature>
<organism evidence="3 4">
    <name type="scientific">Paenibacillus yonginensis</name>
    <dbReference type="NCBI Taxonomy" id="1462996"/>
    <lineage>
        <taxon>Bacteria</taxon>
        <taxon>Bacillati</taxon>
        <taxon>Bacillota</taxon>
        <taxon>Bacilli</taxon>
        <taxon>Bacillales</taxon>
        <taxon>Paenibacillaceae</taxon>
        <taxon>Paenibacillus</taxon>
    </lineage>
</organism>
<protein>
    <recommendedName>
        <fullName evidence="2">BPL/LPL catalytic domain-containing protein</fullName>
    </recommendedName>
</protein>
<dbReference type="KEGG" id="pyg:AWM70_22030"/>
<keyword evidence="4" id="KW-1185">Reference proteome</keyword>
<dbReference type="CDD" id="cd16443">
    <property type="entry name" value="LplA"/>
    <property type="match status" value="1"/>
</dbReference>
<dbReference type="SUPFAM" id="SSF55681">
    <property type="entry name" value="Class II aaRS and biotin synthetases"/>
    <property type="match status" value="1"/>
</dbReference>
<dbReference type="InterPro" id="IPR004143">
    <property type="entry name" value="BPL_LPL_catalytic"/>
</dbReference>
<dbReference type="GO" id="GO:0016740">
    <property type="term" value="F:transferase activity"/>
    <property type="evidence" value="ECO:0007669"/>
    <property type="project" value="UniProtKB-ARBA"/>
</dbReference>
<name>A0A1B1N654_9BACL</name>
<dbReference type="Proteomes" id="UP000092573">
    <property type="component" value="Chromosome"/>
</dbReference>
<gene>
    <name evidence="3" type="ORF">AWM70_22030</name>
</gene>
<feature type="domain" description="BPL/LPL catalytic" evidence="2">
    <location>
        <begin position="50"/>
        <end position="253"/>
    </location>
</feature>
<dbReference type="Pfam" id="PF21948">
    <property type="entry name" value="LplA-B_cat"/>
    <property type="match status" value="1"/>
</dbReference>
<evidence type="ECO:0000313" key="3">
    <source>
        <dbReference type="EMBL" id="ANS76928.1"/>
    </source>
</evidence>
<evidence type="ECO:0000256" key="1">
    <source>
        <dbReference type="SAM" id="MobiDB-lite"/>
    </source>
</evidence>